<keyword evidence="2" id="KW-1185">Reference proteome</keyword>
<evidence type="ECO:0000313" key="2">
    <source>
        <dbReference type="Proteomes" id="UP000800036"/>
    </source>
</evidence>
<organism evidence="1 2">
    <name type="scientific">Bimuria novae-zelandiae CBS 107.79</name>
    <dbReference type="NCBI Taxonomy" id="1447943"/>
    <lineage>
        <taxon>Eukaryota</taxon>
        <taxon>Fungi</taxon>
        <taxon>Dikarya</taxon>
        <taxon>Ascomycota</taxon>
        <taxon>Pezizomycotina</taxon>
        <taxon>Dothideomycetes</taxon>
        <taxon>Pleosporomycetidae</taxon>
        <taxon>Pleosporales</taxon>
        <taxon>Massarineae</taxon>
        <taxon>Didymosphaeriaceae</taxon>
        <taxon>Bimuria</taxon>
    </lineage>
</organism>
<dbReference type="AlphaFoldDB" id="A0A6A5V3F1"/>
<dbReference type="EMBL" id="ML976708">
    <property type="protein sequence ID" value="KAF1969556.1"/>
    <property type="molecule type" value="Genomic_DNA"/>
</dbReference>
<accession>A0A6A5V3F1</accession>
<gene>
    <name evidence="1" type="ORF">BU23DRAFT_237124</name>
</gene>
<name>A0A6A5V3F1_9PLEO</name>
<proteinExistence type="predicted"/>
<sequence length="154" mass="17818">MHPIYGKMRMLRAVCYAVKAQETMFSRPTKRPPTRNNALTHTPFRCMIRPMWIYAYAAEESTTERVLPFPAIASHKWRTQPCSNLPTILLVGFVFLLAPRTANKKSHRHAHRISEVITLARASRPPGKSATRSRYRVRLVTSTRRTEHDFVFVV</sequence>
<dbReference type="Proteomes" id="UP000800036">
    <property type="component" value="Unassembled WGS sequence"/>
</dbReference>
<evidence type="ECO:0000313" key="1">
    <source>
        <dbReference type="EMBL" id="KAF1969556.1"/>
    </source>
</evidence>
<reference evidence="1" key="1">
    <citation type="journal article" date="2020" name="Stud. Mycol.">
        <title>101 Dothideomycetes genomes: a test case for predicting lifestyles and emergence of pathogens.</title>
        <authorList>
            <person name="Haridas S."/>
            <person name="Albert R."/>
            <person name="Binder M."/>
            <person name="Bloem J."/>
            <person name="Labutti K."/>
            <person name="Salamov A."/>
            <person name="Andreopoulos B."/>
            <person name="Baker S."/>
            <person name="Barry K."/>
            <person name="Bills G."/>
            <person name="Bluhm B."/>
            <person name="Cannon C."/>
            <person name="Castanera R."/>
            <person name="Culley D."/>
            <person name="Daum C."/>
            <person name="Ezra D."/>
            <person name="Gonzalez J."/>
            <person name="Henrissat B."/>
            <person name="Kuo A."/>
            <person name="Liang C."/>
            <person name="Lipzen A."/>
            <person name="Lutzoni F."/>
            <person name="Magnuson J."/>
            <person name="Mondo S."/>
            <person name="Nolan M."/>
            <person name="Ohm R."/>
            <person name="Pangilinan J."/>
            <person name="Park H.-J."/>
            <person name="Ramirez L."/>
            <person name="Alfaro M."/>
            <person name="Sun H."/>
            <person name="Tritt A."/>
            <person name="Yoshinaga Y."/>
            <person name="Zwiers L.-H."/>
            <person name="Turgeon B."/>
            <person name="Goodwin S."/>
            <person name="Spatafora J."/>
            <person name="Crous P."/>
            <person name="Grigoriev I."/>
        </authorList>
    </citation>
    <scope>NUCLEOTIDE SEQUENCE</scope>
    <source>
        <strain evidence="1">CBS 107.79</strain>
    </source>
</reference>
<protein>
    <submittedName>
        <fullName evidence="1">Uncharacterized protein</fullName>
    </submittedName>
</protein>